<feature type="region of interest" description="Disordered" evidence="1">
    <location>
        <begin position="475"/>
        <end position="546"/>
    </location>
</feature>
<gene>
    <name evidence="3" type="ORF">RCOM_0553580</name>
</gene>
<dbReference type="Pfam" id="PF07933">
    <property type="entry name" value="DUF1681"/>
    <property type="match status" value="1"/>
</dbReference>
<accession>B9SGK0</accession>
<dbReference type="SUPFAM" id="SSF50729">
    <property type="entry name" value="PH domain-like"/>
    <property type="match status" value="1"/>
</dbReference>
<dbReference type="FunFam" id="2.30.29.30:FF:000150">
    <property type="entry name" value="Adaptin ear-binding coat-associated protein"/>
    <property type="match status" value="1"/>
</dbReference>
<evidence type="ECO:0000313" key="4">
    <source>
        <dbReference type="Proteomes" id="UP000008311"/>
    </source>
</evidence>
<dbReference type="InterPro" id="IPR016197">
    <property type="entry name" value="Chromo-like_dom_sf"/>
</dbReference>
<proteinExistence type="predicted"/>
<dbReference type="Pfam" id="PF13649">
    <property type="entry name" value="Methyltransf_25"/>
    <property type="match status" value="1"/>
</dbReference>
<evidence type="ECO:0000313" key="3">
    <source>
        <dbReference type="EMBL" id="EEF37246.1"/>
    </source>
</evidence>
<dbReference type="InterPro" id="IPR011993">
    <property type="entry name" value="PH-like_dom_sf"/>
</dbReference>
<feature type="compositionally biased region" description="Basic and acidic residues" evidence="1">
    <location>
        <begin position="513"/>
        <end position="527"/>
    </location>
</feature>
<dbReference type="GO" id="GO:0016192">
    <property type="term" value="P:vesicle-mediated transport"/>
    <property type="evidence" value="ECO:0000318"/>
    <property type="project" value="GO_Central"/>
</dbReference>
<dbReference type="InterPro" id="IPR000953">
    <property type="entry name" value="Chromo/chromo_shadow_dom"/>
</dbReference>
<dbReference type="PANTHER" id="PTHR12847:SF9">
    <property type="entry name" value="NECAP-LIKE PROTEIN CG9132"/>
    <property type="match status" value="1"/>
</dbReference>
<dbReference type="InterPro" id="IPR012466">
    <property type="entry name" value="NECAP_PHear"/>
</dbReference>
<dbReference type="EMBL" id="EQ973954">
    <property type="protein sequence ID" value="EEF37246.1"/>
    <property type="molecule type" value="Genomic_DNA"/>
</dbReference>
<dbReference type="PROSITE" id="PS50013">
    <property type="entry name" value="CHROMO_2"/>
    <property type="match status" value="1"/>
</dbReference>
<dbReference type="Proteomes" id="UP000008311">
    <property type="component" value="Unassembled WGS sequence"/>
</dbReference>
<protein>
    <submittedName>
        <fullName evidence="3">Adaptin ear-binding coat-associated protein, putative</fullName>
    </submittedName>
</protein>
<dbReference type="PANTHER" id="PTHR12847">
    <property type="entry name" value="ATP-BINDING CASSETTE ABC TRANSPORTER-RELATED"/>
    <property type="match status" value="1"/>
</dbReference>
<dbReference type="GO" id="GO:0006897">
    <property type="term" value="P:endocytosis"/>
    <property type="evidence" value="ECO:0007669"/>
    <property type="project" value="InterPro"/>
</dbReference>
<dbReference type="SUPFAM" id="SSF53335">
    <property type="entry name" value="S-adenosyl-L-methionine-dependent methyltransferases"/>
    <property type="match status" value="1"/>
</dbReference>
<dbReference type="InParanoid" id="B9SGK0"/>
<dbReference type="CDD" id="cd02440">
    <property type="entry name" value="AdoMet_MTases"/>
    <property type="match status" value="1"/>
</dbReference>
<dbReference type="SUPFAM" id="SSF54160">
    <property type="entry name" value="Chromo domain-like"/>
    <property type="match status" value="1"/>
</dbReference>
<keyword evidence="4" id="KW-1185">Reference proteome</keyword>
<evidence type="ECO:0000256" key="1">
    <source>
        <dbReference type="SAM" id="MobiDB-lite"/>
    </source>
</evidence>
<dbReference type="eggNOG" id="KOG2500">
    <property type="taxonomic scope" value="Eukaryota"/>
</dbReference>
<feature type="region of interest" description="Disordered" evidence="1">
    <location>
        <begin position="1"/>
        <end position="24"/>
    </location>
</feature>
<name>B9SGK0_RICCO</name>
<dbReference type="Pfam" id="PF00385">
    <property type="entry name" value="Chromo"/>
    <property type="match status" value="1"/>
</dbReference>
<dbReference type="CDD" id="cd13228">
    <property type="entry name" value="PHear_NECAP"/>
    <property type="match status" value="1"/>
</dbReference>
<dbReference type="AlphaFoldDB" id="B9SGK0"/>
<sequence length="546" mass="61452">MLRKHLGPVHSPISSQPPPVSDDSIILPQPEAVLDRRVIQKGKYRPKSDVLIKWKGAPREDATWENEWRFTKSYLDYLNPFHAYDEGNLSWMAAAEAEPATMSMVRRAIPNASSLEEGNRVLRGNWLKTIEQHHQQYSGKSIISDILDVGCSVGVSTRFLADKFPLAKVTGLDLSPHFLSVAQFKEKKGAPRKNPINWIHANGEDTGLPSKSYDLVTIAFVVHECPERAINGLLREAYRLLRPGGTIALTDSSPKSKILQIMEIEVKDLNDQEKETEETEAIELVLFHVSECYVYLIPPRKSAASCRADEWNVNKWAWEGMLKVISKGEECIIKLEDKTTGELYARAFLRDGEPHPVEPVIDSSRYFVLRIEENIGGRLRHAFIGIGFRERTEAYDFQAALHDHMKYLNKKKTAEEMEQHFQKTSTVDYSLKEGETLVLQIKNKSGSGMKSKILDQGLNNLSLEEKGEQKELILGIKLPPPPPAPVSPVTSPRFPSDLPPKISLDGTSIDNSPRLRKEEAKEQHSPDNESTQDIPDDDFGDFQAAG</sequence>
<organism evidence="3 4">
    <name type="scientific">Ricinus communis</name>
    <name type="common">Castor bean</name>
    <dbReference type="NCBI Taxonomy" id="3988"/>
    <lineage>
        <taxon>Eukaryota</taxon>
        <taxon>Viridiplantae</taxon>
        <taxon>Streptophyta</taxon>
        <taxon>Embryophyta</taxon>
        <taxon>Tracheophyta</taxon>
        <taxon>Spermatophyta</taxon>
        <taxon>Magnoliopsida</taxon>
        <taxon>eudicotyledons</taxon>
        <taxon>Gunneridae</taxon>
        <taxon>Pentapetalae</taxon>
        <taxon>rosids</taxon>
        <taxon>fabids</taxon>
        <taxon>Malpighiales</taxon>
        <taxon>Euphorbiaceae</taxon>
        <taxon>Acalyphoideae</taxon>
        <taxon>Acalypheae</taxon>
        <taxon>Ricinus</taxon>
    </lineage>
</organism>
<feature type="domain" description="Chromo" evidence="2">
    <location>
        <begin position="28"/>
        <end position="67"/>
    </location>
</feature>
<dbReference type="STRING" id="3988.B9SGK0"/>
<dbReference type="InterPro" id="IPR029063">
    <property type="entry name" value="SAM-dependent_MTases_sf"/>
</dbReference>
<dbReference type="Gene3D" id="3.40.50.150">
    <property type="entry name" value="Vaccinia Virus protein VP39"/>
    <property type="match status" value="1"/>
</dbReference>
<dbReference type="GO" id="GO:0030125">
    <property type="term" value="C:clathrin vesicle coat"/>
    <property type="evidence" value="ECO:0000318"/>
    <property type="project" value="GO_Central"/>
</dbReference>
<reference evidence="4" key="1">
    <citation type="journal article" date="2010" name="Nat. Biotechnol.">
        <title>Draft genome sequence of the oilseed species Ricinus communis.</title>
        <authorList>
            <person name="Chan A.P."/>
            <person name="Crabtree J."/>
            <person name="Zhao Q."/>
            <person name="Lorenzi H."/>
            <person name="Orvis J."/>
            <person name="Puiu D."/>
            <person name="Melake-Berhan A."/>
            <person name="Jones K.M."/>
            <person name="Redman J."/>
            <person name="Chen G."/>
            <person name="Cahoon E.B."/>
            <person name="Gedil M."/>
            <person name="Stanke M."/>
            <person name="Haas B.J."/>
            <person name="Wortman J.R."/>
            <person name="Fraser-Liggett C.M."/>
            <person name="Ravel J."/>
            <person name="Rabinowicz P.D."/>
        </authorList>
    </citation>
    <scope>NUCLEOTIDE SEQUENCE [LARGE SCALE GENOMIC DNA]</scope>
    <source>
        <strain evidence="4">cv. Hale</strain>
    </source>
</reference>
<evidence type="ECO:0000259" key="2">
    <source>
        <dbReference type="PROSITE" id="PS50013"/>
    </source>
</evidence>
<dbReference type="InterPro" id="IPR023780">
    <property type="entry name" value="Chromo_domain"/>
</dbReference>
<dbReference type="Gene3D" id="2.30.29.30">
    <property type="entry name" value="Pleckstrin-homology domain (PH domain)/Phosphotyrosine-binding domain (PTB)"/>
    <property type="match status" value="1"/>
</dbReference>
<dbReference type="InterPro" id="IPR041698">
    <property type="entry name" value="Methyltransf_25"/>
</dbReference>
<dbReference type="Gene3D" id="2.40.50.40">
    <property type="match status" value="1"/>
</dbReference>